<keyword evidence="8 18" id="KW-0472">Membrane</keyword>
<dbReference type="InterPro" id="IPR001429">
    <property type="entry name" value="P2X_purnocptor"/>
</dbReference>
<dbReference type="InterPro" id="IPR027309">
    <property type="entry name" value="P2X_extracellular_dom_sf"/>
</dbReference>
<feature type="binding site" evidence="14">
    <location>
        <position position="189"/>
    </location>
    <ligand>
        <name>ATP</name>
        <dbReference type="ChEBI" id="CHEBI:30616"/>
        <note>ligand shared between two neighboring subunits of the homotrimer</note>
    </ligand>
</feature>
<evidence type="ECO:0000256" key="15">
    <source>
        <dbReference type="PIRSR" id="PIRSR005713-2"/>
    </source>
</evidence>
<dbReference type="AlphaFoldDB" id="A0AAV2SYD1"/>
<keyword evidence="14" id="KW-0067">ATP-binding</keyword>
<keyword evidence="12" id="KW-0407">Ion channel</keyword>
<evidence type="ECO:0008006" key="21">
    <source>
        <dbReference type="Google" id="ProtNLM"/>
    </source>
</evidence>
<dbReference type="GO" id="GO:0033198">
    <property type="term" value="P:response to ATP"/>
    <property type="evidence" value="ECO:0007669"/>
    <property type="project" value="InterPro"/>
</dbReference>
<evidence type="ECO:0000256" key="7">
    <source>
        <dbReference type="ARBA" id="ARBA00023065"/>
    </source>
</evidence>
<dbReference type="GO" id="GO:0070588">
    <property type="term" value="P:calcium ion transmembrane transport"/>
    <property type="evidence" value="ECO:0007669"/>
    <property type="project" value="TreeGrafter"/>
</dbReference>
<evidence type="ECO:0000256" key="2">
    <source>
        <dbReference type="ARBA" id="ARBA00009848"/>
    </source>
</evidence>
<feature type="binding site" evidence="14">
    <location>
        <begin position="63"/>
        <end position="65"/>
    </location>
    <ligand>
        <name>ATP</name>
        <dbReference type="ChEBI" id="CHEBI:30616"/>
        <note>ligand shared between two neighboring subunits of the homotrimer</note>
    </ligand>
</feature>
<dbReference type="Pfam" id="PF00864">
    <property type="entry name" value="P2X_receptor"/>
    <property type="match status" value="1"/>
</dbReference>
<feature type="binding site" evidence="14">
    <location>
        <position position="314"/>
    </location>
    <ligand>
        <name>ATP</name>
        <dbReference type="ChEBI" id="CHEBI:30616"/>
        <note>ligand shared between two neighboring subunits of the homotrimer</note>
    </ligand>
</feature>
<comment type="similarity">
    <text evidence="2">Belongs to the P2X receptor family.</text>
</comment>
<protein>
    <recommendedName>
        <fullName evidence="21">P2X purinoceptor</fullName>
    </recommendedName>
</protein>
<evidence type="ECO:0000313" key="20">
    <source>
        <dbReference type="Proteomes" id="UP001497525"/>
    </source>
</evidence>
<dbReference type="GO" id="GO:0001614">
    <property type="term" value="F:purinergic nucleotide receptor activity"/>
    <property type="evidence" value="ECO:0007669"/>
    <property type="project" value="InterPro"/>
</dbReference>
<keyword evidence="10" id="KW-0325">Glycoprotein</keyword>
<dbReference type="Gene3D" id="1.10.287.940">
    <property type="entry name" value="atp-gated p2x4 ion channel"/>
    <property type="match status" value="1"/>
</dbReference>
<dbReference type="PANTHER" id="PTHR10125">
    <property type="entry name" value="P2X PURINOCEPTOR"/>
    <property type="match status" value="1"/>
</dbReference>
<feature type="binding site" evidence="14">
    <location>
        <begin position="295"/>
        <end position="297"/>
    </location>
    <ligand>
        <name>ATP</name>
        <dbReference type="ChEBI" id="CHEBI:30616"/>
        <note>ligand shared between two neighboring subunits of the homotrimer</note>
    </ligand>
</feature>
<reference evidence="19" key="1">
    <citation type="submission" date="2024-06" db="EMBL/GenBank/DDBJ databases">
        <authorList>
            <person name="Liu X."/>
            <person name="Lenzi L."/>
            <person name="Haldenby T S."/>
            <person name="Uol C."/>
        </authorList>
    </citation>
    <scope>NUCLEOTIDE SEQUENCE</scope>
</reference>
<keyword evidence="4" id="KW-1003">Cell membrane</keyword>
<dbReference type="NCBIfam" id="TIGR00863">
    <property type="entry name" value="P2X"/>
    <property type="match status" value="1"/>
</dbReference>
<dbReference type="PANTHER" id="PTHR10125:SF31">
    <property type="entry name" value="P2X RECEPTOR E"/>
    <property type="match status" value="1"/>
</dbReference>
<feature type="disulfide bond" evidence="15">
    <location>
        <begin position="265"/>
        <end position="274"/>
    </location>
</feature>
<keyword evidence="14" id="KW-0547">Nucleotide-binding</keyword>
<evidence type="ECO:0000256" key="11">
    <source>
        <dbReference type="ARBA" id="ARBA00023286"/>
    </source>
</evidence>
<dbReference type="GO" id="GO:0098794">
    <property type="term" value="C:postsynapse"/>
    <property type="evidence" value="ECO:0007669"/>
    <property type="project" value="GOC"/>
</dbReference>
<dbReference type="GO" id="GO:0004931">
    <property type="term" value="F:extracellularly ATP-gated monoatomic cation channel activity"/>
    <property type="evidence" value="ECO:0007669"/>
    <property type="project" value="InterPro"/>
</dbReference>
<evidence type="ECO:0000256" key="10">
    <source>
        <dbReference type="ARBA" id="ARBA00023180"/>
    </source>
</evidence>
<evidence type="ECO:0000256" key="18">
    <source>
        <dbReference type="SAM" id="Phobius"/>
    </source>
</evidence>
<keyword evidence="6 18" id="KW-1133">Transmembrane helix</keyword>
<comment type="subcellular location">
    <subcellularLocation>
        <location evidence="1">Cell membrane</location>
        <topology evidence="1">Multi-pass membrane protein</topology>
    </subcellularLocation>
</comment>
<evidence type="ECO:0000256" key="3">
    <source>
        <dbReference type="ARBA" id="ARBA00022448"/>
    </source>
</evidence>
<dbReference type="GO" id="GO:0005524">
    <property type="term" value="F:ATP binding"/>
    <property type="evidence" value="ECO:0007669"/>
    <property type="project" value="UniProtKB-KW"/>
</dbReference>
<evidence type="ECO:0000256" key="12">
    <source>
        <dbReference type="ARBA" id="ARBA00023303"/>
    </source>
</evidence>
<dbReference type="EMBL" id="CAXLJL010000057">
    <property type="protein sequence ID" value="CAL5130197.1"/>
    <property type="molecule type" value="Genomic_DNA"/>
</dbReference>
<dbReference type="PROSITE" id="PS01212">
    <property type="entry name" value="P2X_RECEPTOR"/>
    <property type="match status" value="1"/>
</dbReference>
<keyword evidence="7" id="KW-0406">Ion transport</keyword>
<evidence type="ECO:0000256" key="4">
    <source>
        <dbReference type="ARBA" id="ARBA00022475"/>
    </source>
</evidence>
<dbReference type="PIRSF" id="PIRSF005713">
    <property type="entry name" value="P2X_purinoceptor"/>
    <property type="match status" value="1"/>
</dbReference>
<proteinExistence type="inferred from homology"/>
<accession>A0AAV2SYD1</accession>
<keyword evidence="11" id="KW-1071">Ligand-gated ion channel</keyword>
<evidence type="ECO:0000256" key="17">
    <source>
        <dbReference type="SAM" id="MobiDB-lite"/>
    </source>
</evidence>
<feature type="disulfide bond" evidence="15">
    <location>
        <begin position="132"/>
        <end position="160"/>
    </location>
</feature>
<dbReference type="Proteomes" id="UP001497525">
    <property type="component" value="Unassembled WGS sequence"/>
</dbReference>
<feature type="compositionally biased region" description="Basic and acidic residues" evidence="17">
    <location>
        <begin position="399"/>
        <end position="413"/>
    </location>
</feature>
<feature type="disulfide bond" evidence="15">
    <location>
        <begin position="115"/>
        <end position="166"/>
    </location>
</feature>
<feature type="disulfide bond" evidence="15">
    <location>
        <begin position="126"/>
        <end position="149"/>
    </location>
</feature>
<keyword evidence="9 15" id="KW-1015">Disulfide bond</keyword>
<keyword evidence="5 18" id="KW-0812">Transmembrane</keyword>
<comment type="catalytic activity">
    <reaction evidence="13">
        <text>Ca(2+)(in) = Ca(2+)(out)</text>
        <dbReference type="Rhea" id="RHEA:29671"/>
        <dbReference type="ChEBI" id="CHEBI:29108"/>
    </reaction>
</comment>
<comment type="caution">
    <text evidence="19">The sequence shown here is derived from an EMBL/GenBank/DDBJ whole genome shotgun (WGS) entry which is preliminary data.</text>
</comment>
<feature type="glycosylation site" description="N-linked (GlcNAc...) asparagine" evidence="16">
    <location>
        <position position="187"/>
    </location>
</feature>
<evidence type="ECO:0000256" key="16">
    <source>
        <dbReference type="PIRSR" id="PIRSR005713-3"/>
    </source>
</evidence>
<gene>
    <name evidence="19" type="ORF">CDAUBV1_LOCUS1629</name>
</gene>
<evidence type="ECO:0000256" key="13">
    <source>
        <dbReference type="ARBA" id="ARBA00036634"/>
    </source>
</evidence>
<evidence type="ECO:0000256" key="8">
    <source>
        <dbReference type="ARBA" id="ARBA00023136"/>
    </source>
</evidence>
<feature type="disulfide bond" evidence="15">
    <location>
        <begin position="220"/>
        <end position="232"/>
    </location>
</feature>
<evidence type="ECO:0000256" key="1">
    <source>
        <dbReference type="ARBA" id="ARBA00004651"/>
    </source>
</evidence>
<evidence type="ECO:0000256" key="6">
    <source>
        <dbReference type="ARBA" id="ARBA00022989"/>
    </source>
</evidence>
<dbReference type="InterPro" id="IPR059116">
    <property type="entry name" value="P2X_receptor"/>
</dbReference>
<keyword evidence="3" id="KW-0813">Transport</keyword>
<dbReference type="GO" id="GO:0005886">
    <property type="term" value="C:plasma membrane"/>
    <property type="evidence" value="ECO:0007669"/>
    <property type="project" value="UniProtKB-SubCell"/>
</dbReference>
<sequence length="441" mass="50124">MGRGVGMLFEYETPKLVRISNLKIGITQRLLQLLILIYIVCWVLIYEKAYQISEPAKCSVTTKVKGVGFTDFPSLPGIGKRSWDTSDYIIPPLENNALFVMTNMIVTQGQKLDLCAENPWIPGASCERDSDCVPDEIVHIGNGAHTGKCIREPNEPRGSCEIYSWCPLENDTLPAGKHRYMFPMVENYTLLIKNDVIFKKFHVHRRNIQEWASKRFLSTCRYNKSHPEYKYCPIFNFSTIFEEAEADDNLFIKGGVIGIDIQWNCDLDWDVKYCNPTYTFSRLDDANAQIASGFNFRYAHFYYVNGTMHRDLIKAYGIRFIIQAQGVAGKFHILPLTMNIGSGLALLSLAPTLCDIIVLKFLRSRNMYHKAKFETIAEEQAKIAAKQARHQAKIEQELKKAAESGDLGADVHEKAKKKKKKPKKSAYDMTATETKDTSISV</sequence>
<evidence type="ECO:0000313" key="19">
    <source>
        <dbReference type="EMBL" id="CAL5130197.1"/>
    </source>
</evidence>
<name>A0AAV2SYD1_CALDB</name>
<feature type="compositionally biased region" description="Basic residues" evidence="17">
    <location>
        <begin position="414"/>
        <end position="424"/>
    </location>
</feature>
<evidence type="ECO:0000256" key="5">
    <source>
        <dbReference type="ARBA" id="ARBA00022692"/>
    </source>
</evidence>
<evidence type="ECO:0000256" key="9">
    <source>
        <dbReference type="ARBA" id="ARBA00023157"/>
    </source>
</evidence>
<dbReference type="PRINTS" id="PR01307">
    <property type="entry name" value="P2XRECEPTOR"/>
</dbReference>
<feature type="region of interest" description="Disordered" evidence="17">
    <location>
        <begin position="399"/>
        <end position="441"/>
    </location>
</feature>
<organism evidence="19 20">
    <name type="scientific">Calicophoron daubneyi</name>
    <name type="common">Rumen fluke</name>
    <name type="synonym">Paramphistomum daubneyi</name>
    <dbReference type="NCBI Taxonomy" id="300641"/>
    <lineage>
        <taxon>Eukaryota</taxon>
        <taxon>Metazoa</taxon>
        <taxon>Spiralia</taxon>
        <taxon>Lophotrochozoa</taxon>
        <taxon>Platyhelminthes</taxon>
        <taxon>Trematoda</taxon>
        <taxon>Digenea</taxon>
        <taxon>Plagiorchiida</taxon>
        <taxon>Pronocephalata</taxon>
        <taxon>Paramphistomoidea</taxon>
        <taxon>Paramphistomidae</taxon>
        <taxon>Calicophoron</taxon>
    </lineage>
</organism>
<dbReference type="Gene3D" id="2.60.490.10">
    <property type="entry name" value="atp-gated p2x4 ion channel domain"/>
    <property type="match status" value="1"/>
</dbReference>
<feature type="transmembrane region" description="Helical" evidence="18">
    <location>
        <begin position="340"/>
        <end position="362"/>
    </location>
</feature>
<evidence type="ECO:0000256" key="14">
    <source>
        <dbReference type="PIRSR" id="PIRSR005713-1"/>
    </source>
</evidence>
<dbReference type="InterPro" id="IPR053792">
    <property type="entry name" value="P2X_RECEPTOR_CS"/>
</dbReference>